<feature type="coiled-coil region" evidence="4">
    <location>
        <begin position="34"/>
        <end position="97"/>
    </location>
</feature>
<evidence type="ECO:0000259" key="6">
    <source>
        <dbReference type="PROSITE" id="PS51659"/>
    </source>
</evidence>
<dbReference type="SUPFAM" id="SSF50044">
    <property type="entry name" value="SH3-domain"/>
    <property type="match status" value="1"/>
</dbReference>
<feature type="region of interest" description="Important for donor substrate binding" evidence="3">
    <location>
        <begin position="361"/>
        <end position="362"/>
    </location>
</feature>
<dbReference type="PANTHER" id="PTHR13132">
    <property type="entry name" value="ALPHA- 1,6 -FUCOSYLTRANSFERASE"/>
    <property type="match status" value="1"/>
</dbReference>
<dbReference type="PANTHER" id="PTHR13132:SF29">
    <property type="entry name" value="ALPHA-(1,6)-FUCOSYLTRANSFERASE"/>
    <property type="match status" value="1"/>
</dbReference>
<reference evidence="7" key="1">
    <citation type="submission" date="2021-02" db="EMBL/GenBank/DDBJ databases">
        <authorList>
            <person name="Nowell W R."/>
        </authorList>
    </citation>
    <scope>NUCLEOTIDE SEQUENCE</scope>
</reference>
<evidence type="ECO:0000313" key="9">
    <source>
        <dbReference type="Proteomes" id="UP000663854"/>
    </source>
</evidence>
<dbReference type="Proteomes" id="UP000663870">
    <property type="component" value="Unassembled WGS sequence"/>
</dbReference>
<dbReference type="EMBL" id="CAJNOL010000611">
    <property type="protein sequence ID" value="CAF1137642.1"/>
    <property type="molecule type" value="Genomic_DNA"/>
</dbReference>
<dbReference type="CDD" id="cd11792">
    <property type="entry name" value="SH3_Fut8"/>
    <property type="match status" value="1"/>
</dbReference>
<evidence type="ECO:0000313" key="8">
    <source>
        <dbReference type="EMBL" id="CAF1137642.1"/>
    </source>
</evidence>
<sequence length="578" mass="67169">MLLFGNKFYIIFILLWIFGLYCILTTFHSTSNNDKIFEDRIEHLQNEVESLRQKLVQLQSENNINDQVQSGSNNAQCQELKNELKRLKRQLISKNDGGTISSRDEPSLEYEQLRRKIEMQAREISYFTTDQLNKISEKLSDQDKENWKNVILRFTDQNRVLLASIRNLTVVDGYQLWREHEHESLSKLMQARLNVLQNPSKSCQDVKRVTCNINKGCGYGCEIHHAMHCFHIAYALGRPMILFSDGWRYNPGGFDQVFQPLSRNCTKASATSASSWGNYDTADVVEIPLIDNIYPRKDFMPMAIPEDISERLIRLHGNPFVWFTGQLIKYFLRPQEWLSEFIEKKYHSINFQTPIVGIHVRRTDKVGSEAAFHDISEYMKHVEDYYIIYQYQNPNLKFTKRVFLATDEPSVFSDARSKYPDYIFYGDRAIAQSAQLHTRYGTESLKGVLLDVHFLSLCDYLVCTFSSQICRVAYEVMQQRVVDGAWRVQPLDDVYYFGGQNAHNQRAIISHKAIWPNEFSFDRGDIIGTEGNHWDGFSKGSDKTNGQSGLYPTYKTEEIVNIAKMYTYSEVRVNANEV</sequence>
<organism evidence="7 9">
    <name type="scientific">Rotaria sordida</name>
    <dbReference type="NCBI Taxonomy" id="392033"/>
    <lineage>
        <taxon>Eukaryota</taxon>
        <taxon>Metazoa</taxon>
        <taxon>Spiralia</taxon>
        <taxon>Gnathifera</taxon>
        <taxon>Rotifera</taxon>
        <taxon>Eurotatoria</taxon>
        <taxon>Bdelloidea</taxon>
        <taxon>Philodinida</taxon>
        <taxon>Philodinidae</taxon>
        <taxon>Rotaria</taxon>
    </lineage>
</organism>
<dbReference type="GO" id="GO:0006487">
    <property type="term" value="P:protein N-linked glycosylation"/>
    <property type="evidence" value="ECO:0007669"/>
    <property type="project" value="TreeGrafter"/>
</dbReference>
<keyword evidence="5" id="KW-0472">Membrane</keyword>
<dbReference type="GO" id="GO:0046921">
    <property type="term" value="F:alpha-(1-&gt;6)-fucosyltransferase activity"/>
    <property type="evidence" value="ECO:0007669"/>
    <property type="project" value="TreeGrafter"/>
</dbReference>
<keyword evidence="2 3" id="KW-0808">Transferase</keyword>
<gene>
    <name evidence="8" type="ORF">JXQ802_LOCUS21043</name>
    <name evidence="7" type="ORF">PYM288_LOCUS11396</name>
</gene>
<comment type="caution">
    <text evidence="7">The sequence shown here is derived from an EMBL/GenBank/DDBJ whole genome shotgun (WGS) entry which is preliminary data.</text>
</comment>
<dbReference type="InterPro" id="IPR045573">
    <property type="entry name" value="Fut8_N_cat"/>
</dbReference>
<dbReference type="EMBL" id="CAJNOH010000192">
    <property type="protein sequence ID" value="CAF0937432.1"/>
    <property type="molecule type" value="Genomic_DNA"/>
</dbReference>
<dbReference type="Gene3D" id="3.40.50.11350">
    <property type="match status" value="1"/>
</dbReference>
<feature type="transmembrane region" description="Helical" evidence="5">
    <location>
        <begin position="7"/>
        <end position="27"/>
    </location>
</feature>
<dbReference type="PROSITE" id="PS51659">
    <property type="entry name" value="GT23"/>
    <property type="match status" value="1"/>
</dbReference>
<name>A0A814C0I9_9BILA</name>
<dbReference type="InterPro" id="IPR035653">
    <property type="entry name" value="Fut8_SH3"/>
</dbReference>
<evidence type="ECO:0000256" key="2">
    <source>
        <dbReference type="ARBA" id="ARBA00022679"/>
    </source>
</evidence>
<dbReference type="InterPro" id="IPR036028">
    <property type="entry name" value="SH3-like_dom_sf"/>
</dbReference>
<evidence type="ECO:0000256" key="1">
    <source>
        <dbReference type="ARBA" id="ARBA00022676"/>
    </source>
</evidence>
<evidence type="ECO:0000313" key="7">
    <source>
        <dbReference type="EMBL" id="CAF0937432.1"/>
    </source>
</evidence>
<feature type="domain" description="GT23" evidence="6">
    <location>
        <begin position="205"/>
        <end position="491"/>
    </location>
</feature>
<keyword evidence="5" id="KW-0812">Transmembrane</keyword>
<accession>A0A814C0I9</accession>
<keyword evidence="10" id="KW-1185">Reference proteome</keyword>
<dbReference type="Gene3D" id="1.10.287.1060">
    <property type="entry name" value="ESAT-6-like"/>
    <property type="match status" value="1"/>
</dbReference>
<evidence type="ECO:0000313" key="10">
    <source>
        <dbReference type="Proteomes" id="UP000663870"/>
    </source>
</evidence>
<evidence type="ECO:0000256" key="4">
    <source>
        <dbReference type="SAM" id="Coils"/>
    </source>
</evidence>
<dbReference type="InterPro" id="IPR027350">
    <property type="entry name" value="GT23_dom"/>
</dbReference>
<protein>
    <recommendedName>
        <fullName evidence="6">GT23 domain-containing protein</fullName>
    </recommendedName>
</protein>
<keyword evidence="1 3" id="KW-0328">Glycosyltransferase</keyword>
<dbReference type="Pfam" id="PF19745">
    <property type="entry name" value="FUT8_N_cat"/>
    <property type="match status" value="1"/>
</dbReference>
<comment type="similarity">
    <text evidence="3">Belongs to the glycosyltransferase 23 family.</text>
</comment>
<dbReference type="Proteomes" id="UP000663854">
    <property type="component" value="Unassembled WGS sequence"/>
</dbReference>
<evidence type="ECO:0000256" key="5">
    <source>
        <dbReference type="SAM" id="Phobius"/>
    </source>
</evidence>
<dbReference type="Gene3D" id="2.30.30.40">
    <property type="entry name" value="SH3 Domains"/>
    <property type="match status" value="1"/>
</dbReference>
<keyword evidence="5" id="KW-1133">Transmembrane helix</keyword>
<dbReference type="AlphaFoldDB" id="A0A814C0I9"/>
<proteinExistence type="inferred from homology"/>
<dbReference type="CDD" id="cd11300">
    <property type="entry name" value="Fut8_like"/>
    <property type="match status" value="1"/>
</dbReference>
<keyword evidence="4" id="KW-0175">Coiled coil</keyword>
<evidence type="ECO:0000256" key="3">
    <source>
        <dbReference type="PROSITE-ProRule" id="PRU00992"/>
    </source>
</evidence>
<dbReference type="FunFam" id="3.40.50.11350:FF:000001">
    <property type="entry name" value="Alpha-(1,6)-fucosyltransferase"/>
    <property type="match status" value="1"/>
</dbReference>